<dbReference type="InterPro" id="IPR036388">
    <property type="entry name" value="WH-like_DNA-bd_sf"/>
</dbReference>
<dbReference type="HOGENOM" id="CLU_000837_25_4_1"/>
<feature type="region of interest" description="Disordered" evidence="7">
    <location>
        <begin position="442"/>
        <end position="462"/>
    </location>
</feature>
<proteinExistence type="inferred from homology"/>
<dbReference type="InterPro" id="IPR041118">
    <property type="entry name" value="Rx_N"/>
</dbReference>
<dbReference type="GO" id="GO:0043531">
    <property type="term" value="F:ADP binding"/>
    <property type="evidence" value="ECO:0007669"/>
    <property type="project" value="InterPro"/>
</dbReference>
<keyword evidence="12" id="KW-1185">Reference proteome</keyword>
<dbReference type="GO" id="GO:0006952">
    <property type="term" value="P:defense response"/>
    <property type="evidence" value="ECO:0007669"/>
    <property type="project" value="UniProtKB-KW"/>
</dbReference>
<dbReference type="eggNOG" id="KOG4658">
    <property type="taxonomic scope" value="Eukaryota"/>
</dbReference>
<accession>A0A0D9XYD2</accession>
<keyword evidence="3" id="KW-0677">Repeat</keyword>
<dbReference type="Gene3D" id="1.10.10.10">
    <property type="entry name" value="Winged helix-like DNA-binding domain superfamily/Winged helix DNA-binding domain"/>
    <property type="match status" value="1"/>
</dbReference>
<dbReference type="Pfam" id="PF23559">
    <property type="entry name" value="WHD_DRP"/>
    <property type="match status" value="1"/>
</dbReference>
<evidence type="ECO:0000259" key="8">
    <source>
        <dbReference type="Pfam" id="PF18052"/>
    </source>
</evidence>
<dbReference type="Pfam" id="PF23598">
    <property type="entry name" value="LRR_14"/>
    <property type="match status" value="1"/>
</dbReference>
<protein>
    <recommendedName>
        <fullName evidence="13">Rx N-terminal domain-containing protein</fullName>
    </recommendedName>
</protein>
<evidence type="ECO:0000256" key="2">
    <source>
        <dbReference type="ARBA" id="ARBA00022614"/>
    </source>
</evidence>
<evidence type="ECO:0000256" key="7">
    <source>
        <dbReference type="SAM" id="MobiDB-lite"/>
    </source>
</evidence>
<evidence type="ECO:0000259" key="10">
    <source>
        <dbReference type="Pfam" id="PF23598"/>
    </source>
</evidence>
<evidence type="ECO:0000256" key="6">
    <source>
        <dbReference type="ARBA" id="ARBA00023054"/>
    </source>
</evidence>
<keyword evidence="2" id="KW-0433">Leucine-rich repeat</keyword>
<feature type="domain" description="Disease resistance N-terminal" evidence="8">
    <location>
        <begin position="7"/>
        <end position="99"/>
    </location>
</feature>
<dbReference type="InterPro" id="IPR055414">
    <property type="entry name" value="LRR_R13L4/SHOC2-like"/>
</dbReference>
<comment type="similarity">
    <text evidence="1">Belongs to the disease resistance NB-LRR family.</text>
</comment>
<reference evidence="11 12" key="1">
    <citation type="submission" date="2012-08" db="EMBL/GenBank/DDBJ databases">
        <title>Oryza genome evolution.</title>
        <authorList>
            <person name="Wing R.A."/>
        </authorList>
    </citation>
    <scope>NUCLEOTIDE SEQUENCE</scope>
</reference>
<dbReference type="EnsemblPlants" id="LPERR12G07060.1">
    <property type="protein sequence ID" value="LPERR12G07060.1"/>
    <property type="gene ID" value="LPERR12G07060"/>
</dbReference>
<dbReference type="GO" id="GO:0051707">
    <property type="term" value="P:response to other organism"/>
    <property type="evidence" value="ECO:0007669"/>
    <property type="project" value="UniProtKB-ARBA"/>
</dbReference>
<keyword evidence="5" id="KW-0611">Plant defense</keyword>
<dbReference type="PANTHER" id="PTHR19338:SF65">
    <property type="entry name" value="OS06G0163900 PROTEIN"/>
    <property type="match status" value="1"/>
</dbReference>
<keyword evidence="6" id="KW-0175">Coiled coil</keyword>
<feature type="domain" description="Disease resistance R13L4/SHOC-2-like LRR" evidence="10">
    <location>
        <begin position="535"/>
        <end position="711"/>
    </location>
</feature>
<name>A0A0D9XYD2_9ORYZ</name>
<feature type="compositionally biased region" description="Low complexity" evidence="7">
    <location>
        <begin position="446"/>
        <end position="457"/>
    </location>
</feature>
<dbReference type="SUPFAM" id="SSF52540">
    <property type="entry name" value="P-loop containing nucleoside triphosphate hydrolases"/>
    <property type="match status" value="1"/>
</dbReference>
<dbReference type="Gene3D" id="3.40.50.300">
    <property type="entry name" value="P-loop containing nucleotide triphosphate hydrolases"/>
    <property type="match status" value="1"/>
</dbReference>
<feature type="domain" description="Disease resistance protein winged helix" evidence="9">
    <location>
        <begin position="239"/>
        <end position="306"/>
    </location>
</feature>
<dbReference type="Gene3D" id="3.80.10.10">
    <property type="entry name" value="Ribonuclease Inhibitor"/>
    <property type="match status" value="1"/>
</dbReference>
<dbReference type="Gramene" id="LPERR12G07060.1">
    <property type="protein sequence ID" value="LPERR12G07060.1"/>
    <property type="gene ID" value="LPERR12G07060"/>
</dbReference>
<evidence type="ECO:0000256" key="4">
    <source>
        <dbReference type="ARBA" id="ARBA00022741"/>
    </source>
</evidence>
<dbReference type="InterPro" id="IPR058922">
    <property type="entry name" value="WHD_DRP"/>
</dbReference>
<reference evidence="11" key="3">
    <citation type="submission" date="2015-04" db="UniProtKB">
        <authorList>
            <consortium name="EnsemblPlants"/>
        </authorList>
    </citation>
    <scope>IDENTIFICATION</scope>
</reference>
<organism evidence="11 12">
    <name type="scientific">Leersia perrieri</name>
    <dbReference type="NCBI Taxonomy" id="77586"/>
    <lineage>
        <taxon>Eukaryota</taxon>
        <taxon>Viridiplantae</taxon>
        <taxon>Streptophyta</taxon>
        <taxon>Embryophyta</taxon>
        <taxon>Tracheophyta</taxon>
        <taxon>Spermatophyta</taxon>
        <taxon>Magnoliopsida</taxon>
        <taxon>Liliopsida</taxon>
        <taxon>Poales</taxon>
        <taxon>Poaceae</taxon>
        <taxon>BOP clade</taxon>
        <taxon>Oryzoideae</taxon>
        <taxon>Oryzeae</taxon>
        <taxon>Oryzinae</taxon>
        <taxon>Leersia</taxon>
    </lineage>
</organism>
<evidence type="ECO:0000256" key="1">
    <source>
        <dbReference type="ARBA" id="ARBA00008894"/>
    </source>
</evidence>
<dbReference type="InterPro" id="IPR032675">
    <property type="entry name" value="LRR_dom_sf"/>
</dbReference>
<keyword evidence="4" id="KW-0547">Nucleotide-binding</keyword>
<dbReference type="InterPro" id="IPR038005">
    <property type="entry name" value="RX-like_CC"/>
</dbReference>
<sequence>MVGAVGVLNLLITKLSILIEGKYKLLKGMKKDIIFLRSELSSISVLLEHLSNSEDKLDVQSLQTKEWRNNMLDLAYDIEDCIDLFMHKLSHSDANSSFVRKIGKEIKNLWNKHTITEHIKGGVVEIDPRLLALYKEVDRLVGIDGPRKKTIEWLMNKNRSTELHRKVVSIVGLGGLGKTTLANEVYKTIQGVLSVQLLCPFHVLVDVLKDFRTNGNSSDLEDERQLINRLRGILNDKRGLEIGREDLIWKWIAEGFIVEVKGQTLEQVGENYFNELINRSLIQPIDMMYDGSSHRCRVHDIVLDLIISLSTGQNFVTIQGSCFKKIRRIRFPSDCTKGGIVKEITNNWSHKIRRIRFPSDCTKGGIVKEITNNWSHVRSLIFYHPQADQIPRFGTAMLYGVLFRAAAEGDGDQGRHEGDGEIAGVGANESNLQLGKEAAHPNRYTRAASARSGSPSPLRTRTFCRGSTMRLGESQAGEMVGTPMQAGRTTAEIPRVNPGCVVSNTDTHATDPLHAARSAGGGDWAGAKEAVEMATNLHRLTRLREIGIKCYGICEFGGDVERLQRYKEAFYLTLEELDFIELCIHGEPISNLLKRLVSFYNLAYLDIIITCFDQKVVNLLGDIPKLLNLELFCQRQVDGLTVGRGRFPCLKVLIFSGIGMHSLLFEPLLMPKLQKLYGDLIVWEDLQFEQSLVHLSSLQHLSVNVTCCYANQYKNFVSCSTMMLYYISPYANVPPSSIYPVCRYQPLTK</sequence>
<evidence type="ECO:0000313" key="12">
    <source>
        <dbReference type="Proteomes" id="UP000032180"/>
    </source>
</evidence>
<dbReference type="CDD" id="cd14798">
    <property type="entry name" value="RX-CC_like"/>
    <property type="match status" value="1"/>
</dbReference>
<dbReference type="AlphaFoldDB" id="A0A0D9XYD2"/>
<dbReference type="SUPFAM" id="SSF52047">
    <property type="entry name" value="RNI-like"/>
    <property type="match status" value="1"/>
</dbReference>
<dbReference type="STRING" id="77586.A0A0D9XYD2"/>
<dbReference type="PANTHER" id="PTHR19338">
    <property type="entry name" value="TRANSLOCASE OF INNER MITOCHONDRIAL MEMBRANE 13 HOMOLOG"/>
    <property type="match status" value="1"/>
</dbReference>
<dbReference type="InterPro" id="IPR027417">
    <property type="entry name" value="P-loop_NTPase"/>
</dbReference>
<reference evidence="12" key="2">
    <citation type="submission" date="2013-12" db="EMBL/GenBank/DDBJ databases">
        <authorList>
            <person name="Yu Y."/>
            <person name="Lee S."/>
            <person name="de Baynast K."/>
            <person name="Wissotski M."/>
            <person name="Liu L."/>
            <person name="Talag J."/>
            <person name="Goicoechea J."/>
            <person name="Angelova A."/>
            <person name="Jetty R."/>
            <person name="Kudrna D."/>
            <person name="Golser W."/>
            <person name="Rivera L."/>
            <person name="Zhang J."/>
            <person name="Wing R."/>
        </authorList>
    </citation>
    <scope>NUCLEOTIDE SEQUENCE</scope>
</reference>
<dbReference type="Pfam" id="PF18052">
    <property type="entry name" value="Rx_N"/>
    <property type="match status" value="1"/>
</dbReference>
<evidence type="ECO:0000259" key="9">
    <source>
        <dbReference type="Pfam" id="PF23559"/>
    </source>
</evidence>
<evidence type="ECO:0008006" key="13">
    <source>
        <dbReference type="Google" id="ProtNLM"/>
    </source>
</evidence>
<evidence type="ECO:0000256" key="5">
    <source>
        <dbReference type="ARBA" id="ARBA00022821"/>
    </source>
</evidence>
<evidence type="ECO:0000256" key="3">
    <source>
        <dbReference type="ARBA" id="ARBA00022737"/>
    </source>
</evidence>
<dbReference type="Gene3D" id="1.20.5.4130">
    <property type="match status" value="1"/>
</dbReference>
<evidence type="ECO:0000313" key="11">
    <source>
        <dbReference type="EnsemblPlants" id="LPERR12G07060.1"/>
    </source>
</evidence>
<dbReference type="Proteomes" id="UP000032180">
    <property type="component" value="Chromosome 12"/>
</dbReference>